<dbReference type="PRINTS" id="PR00463">
    <property type="entry name" value="EP450I"/>
</dbReference>
<dbReference type="PRINTS" id="PR00385">
    <property type="entry name" value="P450"/>
</dbReference>
<reference evidence="12" key="1">
    <citation type="submission" date="2025-05" db="UniProtKB">
        <authorList>
            <consortium name="RefSeq"/>
        </authorList>
    </citation>
    <scope>NUCLEOTIDE SEQUENCE [LARGE SCALE GENOMIC DNA]</scope>
</reference>
<comment type="similarity">
    <text evidence="2 10">Belongs to the cytochrome P450 family.</text>
</comment>
<dbReference type="PANTHER" id="PTHR47947:SF24">
    <property type="entry name" value="ISOFLAVONE 2'-HYDROXYLASE-LIKE"/>
    <property type="match status" value="1"/>
</dbReference>
<keyword evidence="3 9" id="KW-0349">Heme</keyword>
<dbReference type="Pfam" id="PF00067">
    <property type="entry name" value="p450"/>
    <property type="match status" value="1"/>
</dbReference>
<dbReference type="FunFam" id="1.10.630.10:FF:000023">
    <property type="entry name" value="Cytochrome P450 family protein"/>
    <property type="match status" value="1"/>
</dbReference>
<dbReference type="GeneID" id="115747047"/>
<organism evidence="12 13">
    <name type="scientific">Rhodamnia argentea</name>
    <dbReference type="NCBI Taxonomy" id="178133"/>
    <lineage>
        <taxon>Eukaryota</taxon>
        <taxon>Viridiplantae</taxon>
        <taxon>Streptophyta</taxon>
        <taxon>Embryophyta</taxon>
        <taxon>Tracheophyta</taxon>
        <taxon>Spermatophyta</taxon>
        <taxon>Magnoliopsida</taxon>
        <taxon>eudicotyledons</taxon>
        <taxon>Gunneridae</taxon>
        <taxon>Pentapetalae</taxon>
        <taxon>rosids</taxon>
        <taxon>malvids</taxon>
        <taxon>Myrtales</taxon>
        <taxon>Myrtaceae</taxon>
        <taxon>Myrtoideae</taxon>
        <taxon>Myrteae</taxon>
        <taxon>Australasian group</taxon>
        <taxon>Rhodamnia</taxon>
    </lineage>
</organism>
<reference evidence="13" key="2">
    <citation type="submission" date="2025-08" db="UniProtKB">
        <authorList>
            <consortium name="RefSeq"/>
        </authorList>
    </citation>
    <scope>IDENTIFICATION</scope>
    <source>
        <tissue evidence="13">Leaf</tissue>
    </source>
</reference>
<dbReference type="RefSeq" id="XP_030538941.1">
    <property type="nucleotide sequence ID" value="XM_030683081.1"/>
</dbReference>
<feature type="binding site" description="axial binding residue" evidence="9">
    <location>
        <position position="463"/>
    </location>
    <ligand>
        <name>heme</name>
        <dbReference type="ChEBI" id="CHEBI:30413"/>
    </ligand>
    <ligandPart>
        <name>Fe</name>
        <dbReference type="ChEBI" id="CHEBI:18248"/>
    </ligandPart>
</feature>
<evidence type="ECO:0000256" key="8">
    <source>
        <dbReference type="ARBA" id="ARBA00023136"/>
    </source>
</evidence>
<dbReference type="GO" id="GO:0016020">
    <property type="term" value="C:membrane"/>
    <property type="evidence" value="ECO:0007669"/>
    <property type="project" value="UniProtKB-SubCell"/>
</dbReference>
<keyword evidence="5 10" id="KW-0560">Oxidoreductase</keyword>
<dbReference type="InterPro" id="IPR017972">
    <property type="entry name" value="Cyt_P450_CS"/>
</dbReference>
<comment type="cofactor">
    <cofactor evidence="9">
        <name>heme</name>
        <dbReference type="ChEBI" id="CHEBI:30413"/>
    </cofactor>
</comment>
<evidence type="ECO:0000256" key="9">
    <source>
        <dbReference type="PIRSR" id="PIRSR602401-1"/>
    </source>
</evidence>
<gene>
    <name evidence="13" type="primary">LOC115747047</name>
</gene>
<dbReference type="OrthoDB" id="1676735at2759"/>
<evidence type="ECO:0000256" key="10">
    <source>
        <dbReference type="RuleBase" id="RU000461"/>
    </source>
</evidence>
<name>A0A8B8PVY6_9MYRT</name>
<dbReference type="GO" id="GO:0005506">
    <property type="term" value="F:iron ion binding"/>
    <property type="evidence" value="ECO:0007669"/>
    <property type="project" value="InterPro"/>
</dbReference>
<evidence type="ECO:0000256" key="1">
    <source>
        <dbReference type="ARBA" id="ARBA00004370"/>
    </source>
</evidence>
<evidence type="ECO:0000256" key="2">
    <source>
        <dbReference type="ARBA" id="ARBA00010617"/>
    </source>
</evidence>
<keyword evidence="4 9" id="KW-0479">Metal-binding</keyword>
<evidence type="ECO:0000256" key="5">
    <source>
        <dbReference type="ARBA" id="ARBA00023002"/>
    </source>
</evidence>
<keyword evidence="7 10" id="KW-0503">Monooxygenase</keyword>
<dbReference type="GO" id="GO:0004497">
    <property type="term" value="F:monooxygenase activity"/>
    <property type="evidence" value="ECO:0007669"/>
    <property type="project" value="UniProtKB-KW"/>
</dbReference>
<dbReference type="InterPro" id="IPR001128">
    <property type="entry name" value="Cyt_P450"/>
</dbReference>
<evidence type="ECO:0000256" key="4">
    <source>
        <dbReference type="ARBA" id="ARBA00022723"/>
    </source>
</evidence>
<keyword evidence="11" id="KW-1133">Transmembrane helix</keyword>
<evidence type="ECO:0000256" key="7">
    <source>
        <dbReference type="ARBA" id="ARBA00023033"/>
    </source>
</evidence>
<dbReference type="Proteomes" id="UP000827889">
    <property type="component" value="Chromosome 1"/>
</dbReference>
<comment type="subcellular location">
    <subcellularLocation>
        <location evidence="1">Membrane</location>
    </subcellularLocation>
</comment>
<evidence type="ECO:0000256" key="11">
    <source>
        <dbReference type="SAM" id="Phobius"/>
    </source>
</evidence>
<keyword evidence="11" id="KW-0812">Transmembrane</keyword>
<evidence type="ECO:0000313" key="12">
    <source>
        <dbReference type="Proteomes" id="UP000827889"/>
    </source>
</evidence>
<keyword evidence="12" id="KW-1185">Reference proteome</keyword>
<evidence type="ECO:0000313" key="13">
    <source>
        <dbReference type="RefSeq" id="XP_030538941.1"/>
    </source>
</evidence>
<evidence type="ECO:0000256" key="3">
    <source>
        <dbReference type="ARBA" id="ARBA00022617"/>
    </source>
</evidence>
<dbReference type="GO" id="GO:0020037">
    <property type="term" value="F:heme binding"/>
    <property type="evidence" value="ECO:0007669"/>
    <property type="project" value="InterPro"/>
</dbReference>
<dbReference type="CDD" id="cd20653">
    <property type="entry name" value="CYP81"/>
    <property type="match status" value="1"/>
</dbReference>
<dbReference type="PROSITE" id="PS00086">
    <property type="entry name" value="CYTOCHROME_P450"/>
    <property type="match status" value="1"/>
</dbReference>
<proteinExistence type="inferred from homology"/>
<evidence type="ECO:0000256" key="6">
    <source>
        <dbReference type="ARBA" id="ARBA00023004"/>
    </source>
</evidence>
<keyword evidence="8 11" id="KW-0472">Membrane</keyword>
<protein>
    <submittedName>
        <fullName evidence="13">Isoflavone 3'-hydroxylase-like</fullName>
    </submittedName>
</protein>
<dbReference type="InterPro" id="IPR002401">
    <property type="entry name" value="Cyt_P450_E_grp-I"/>
</dbReference>
<dbReference type="GO" id="GO:0016705">
    <property type="term" value="F:oxidoreductase activity, acting on paired donors, with incorporation or reduction of molecular oxygen"/>
    <property type="evidence" value="ECO:0007669"/>
    <property type="project" value="InterPro"/>
</dbReference>
<dbReference type="InterPro" id="IPR050651">
    <property type="entry name" value="Plant_Cytochrome_P450_Monoox"/>
</dbReference>
<dbReference type="SUPFAM" id="SSF48264">
    <property type="entry name" value="Cytochrome P450"/>
    <property type="match status" value="1"/>
</dbReference>
<dbReference type="Gene3D" id="1.10.630.10">
    <property type="entry name" value="Cytochrome P450"/>
    <property type="match status" value="1"/>
</dbReference>
<sequence length="525" mass="59200">MDSIAFANTKFVPTMEASSLYDFLPLTFLLLLLLLLLTLQLFSSWLNQPKNLPPSPPSVPILGHLHLLKHPLHRTLHSLSQSYGPVFSLRFGSRRVVVISSAEAAEECWSKNDIVLANRPSTIAGKHIGYDSTLVVFASYGDHWRNLRRVFTLEIFSSTRLNSFLPVRRDEIKRLLLNLNKRASSSGDDFAKVELKSMFSDMIYNVIVRMLTGKRYYGEDVTNAEEAMVFREIMSELVEYAVNVYPGDFLSILRLVFRSYEKKVARMGKRSDELLQNFIEQHRGSLKIGGGGGRGDTVLDHLLSLQETEPEFYTDEIIKGLIMVNFVAGTDTTTSTMERAMSLLLSHPHCLKRAAEELDTVIGQERLIEEADIPKLPFLQNIVTETLRLKPPAPLLVPHMSSKDCIIGGYNVPRQTVVFFNVWSIQRDPQVWEDPKSFKPERFDNGENGQCKLVSFGLGRRACPGANMALRVLNVALGSLIQCFEWKRISEESADGTEGKGMTMPRAVPLEAMCKAREIMARITK</sequence>
<dbReference type="PANTHER" id="PTHR47947">
    <property type="entry name" value="CYTOCHROME P450 82C3-RELATED"/>
    <property type="match status" value="1"/>
</dbReference>
<dbReference type="InterPro" id="IPR036396">
    <property type="entry name" value="Cyt_P450_sf"/>
</dbReference>
<keyword evidence="6 9" id="KW-0408">Iron</keyword>
<dbReference type="AlphaFoldDB" id="A0A8B8PVY6"/>
<accession>A0A8B8PVY6</accession>
<dbReference type="KEGG" id="rarg:115747047"/>
<feature type="transmembrane region" description="Helical" evidence="11">
    <location>
        <begin position="23"/>
        <end position="42"/>
    </location>
</feature>